<dbReference type="Proteomes" id="UP001174694">
    <property type="component" value="Unassembled WGS sequence"/>
</dbReference>
<feature type="transmembrane region" description="Helical" evidence="6">
    <location>
        <begin position="132"/>
        <end position="154"/>
    </location>
</feature>
<keyword evidence="5 6" id="KW-0472">Membrane</keyword>
<feature type="transmembrane region" description="Helical" evidence="6">
    <location>
        <begin position="79"/>
        <end position="99"/>
    </location>
</feature>
<gene>
    <name evidence="8" type="ORF">NKR23_g7281</name>
</gene>
<evidence type="ECO:0000256" key="5">
    <source>
        <dbReference type="ARBA" id="ARBA00023136"/>
    </source>
</evidence>
<comment type="subcellular location">
    <subcellularLocation>
        <location evidence="1">Membrane</location>
        <topology evidence="1">Multi-pass membrane protein</topology>
    </subcellularLocation>
</comment>
<dbReference type="SUPFAM" id="SSF103473">
    <property type="entry name" value="MFS general substrate transporter"/>
    <property type="match status" value="1"/>
</dbReference>
<evidence type="ECO:0000256" key="1">
    <source>
        <dbReference type="ARBA" id="ARBA00004141"/>
    </source>
</evidence>
<feature type="transmembrane region" description="Helical" evidence="6">
    <location>
        <begin position="106"/>
        <end position="126"/>
    </location>
</feature>
<feature type="transmembrane region" description="Helical" evidence="6">
    <location>
        <begin position="443"/>
        <end position="463"/>
    </location>
</feature>
<evidence type="ECO:0000256" key="2">
    <source>
        <dbReference type="ARBA" id="ARBA00008335"/>
    </source>
</evidence>
<feature type="transmembrane region" description="Helical" evidence="6">
    <location>
        <begin position="349"/>
        <end position="370"/>
    </location>
</feature>
<organism evidence="8 9">
    <name type="scientific">Pleurostoma richardsiae</name>
    <dbReference type="NCBI Taxonomy" id="41990"/>
    <lineage>
        <taxon>Eukaryota</taxon>
        <taxon>Fungi</taxon>
        <taxon>Dikarya</taxon>
        <taxon>Ascomycota</taxon>
        <taxon>Pezizomycotina</taxon>
        <taxon>Sordariomycetes</taxon>
        <taxon>Sordariomycetidae</taxon>
        <taxon>Calosphaeriales</taxon>
        <taxon>Pleurostomataceae</taxon>
        <taxon>Pleurostoma</taxon>
    </lineage>
</organism>
<evidence type="ECO:0000256" key="3">
    <source>
        <dbReference type="ARBA" id="ARBA00022692"/>
    </source>
</evidence>
<dbReference type="PANTHER" id="PTHR23502">
    <property type="entry name" value="MAJOR FACILITATOR SUPERFAMILY"/>
    <property type="match status" value="1"/>
</dbReference>
<sequence>MNDIDVALDSDDSFLVTWAEPADQDPENPMSWSSTRKWMTIGILSFITFLTPLASSMLAPGVPLIMQEFETDSNELATFVVSVFVLGFAFGPLLIAPLSELYGRTYLYHVCNTLFTVFTAACALATSMNMLIAFRFLAGFAGVAVITCGSGTIADLMPPEQRGRAMALWSLGPMLGPVVGPVCAGFLVEAKGWRWVFWVITIVAGAATVASFIILRETYAPILLERKAARIRKDTGCLAYQSRLKKKGTPKETFLTAIVRPARMFIFSPIVTVSCIYIATLYGFLYILFTTFTFVYEDIYGFNARGAGLSFIAGGVGNVLGLGFVGFLSDRTILRHKAQGRDPRPEDRLDPLLTVPSALSLPVGLIMYGWTAAKHVHWIAPMIGTGIMGFGMIGILMIIQTYLVDSYSSYAASVTAANTVLRSLLGALLPLCGLQLYDALGIGWGNTLLGLIMLGLAPVSWLLGKYGERIRKSPKFQKDF</sequence>
<evidence type="ECO:0000259" key="7">
    <source>
        <dbReference type="PROSITE" id="PS50850"/>
    </source>
</evidence>
<dbReference type="PANTHER" id="PTHR23502:SF68">
    <property type="entry name" value="MULTIDRUG TRANSPORTER, PUTATIVE (AFU_ORTHOLOGUE AFUA_3G01120)-RELATED"/>
    <property type="match status" value="1"/>
</dbReference>
<proteinExistence type="inferred from homology"/>
<name>A0AA38VMZ3_9PEZI</name>
<keyword evidence="4 6" id="KW-1133">Transmembrane helix</keyword>
<evidence type="ECO:0000313" key="9">
    <source>
        <dbReference type="Proteomes" id="UP001174694"/>
    </source>
</evidence>
<evidence type="ECO:0000256" key="6">
    <source>
        <dbReference type="SAM" id="Phobius"/>
    </source>
</evidence>
<dbReference type="FunFam" id="1.20.1250.20:FF:000011">
    <property type="entry name" value="MFS multidrug transporter, putative"/>
    <property type="match status" value="1"/>
</dbReference>
<dbReference type="GO" id="GO:0016020">
    <property type="term" value="C:membrane"/>
    <property type="evidence" value="ECO:0007669"/>
    <property type="project" value="UniProtKB-SubCell"/>
</dbReference>
<evidence type="ECO:0000256" key="4">
    <source>
        <dbReference type="ARBA" id="ARBA00022989"/>
    </source>
</evidence>
<feature type="transmembrane region" description="Helical" evidence="6">
    <location>
        <begin position="166"/>
        <end position="187"/>
    </location>
</feature>
<dbReference type="Gene3D" id="1.20.1250.20">
    <property type="entry name" value="MFS general substrate transporter like domains"/>
    <property type="match status" value="1"/>
</dbReference>
<comment type="similarity">
    <text evidence="2">Belongs to the major facilitator superfamily.</text>
</comment>
<dbReference type="InterPro" id="IPR011701">
    <property type="entry name" value="MFS"/>
</dbReference>
<protein>
    <submittedName>
        <fullName evidence="8">MFS general substrate transporter</fullName>
    </submittedName>
</protein>
<dbReference type="InterPro" id="IPR036259">
    <property type="entry name" value="MFS_trans_sf"/>
</dbReference>
<feature type="transmembrane region" description="Helical" evidence="6">
    <location>
        <begin position="265"/>
        <end position="289"/>
    </location>
</feature>
<dbReference type="AlphaFoldDB" id="A0AA38VMZ3"/>
<dbReference type="PROSITE" id="PS50850">
    <property type="entry name" value="MFS"/>
    <property type="match status" value="1"/>
</dbReference>
<evidence type="ECO:0000313" key="8">
    <source>
        <dbReference type="EMBL" id="KAJ9142407.1"/>
    </source>
</evidence>
<reference evidence="8" key="1">
    <citation type="submission" date="2022-07" db="EMBL/GenBank/DDBJ databases">
        <title>Fungi with potential for degradation of polypropylene.</title>
        <authorList>
            <person name="Gostincar C."/>
        </authorList>
    </citation>
    <scope>NUCLEOTIDE SEQUENCE</scope>
    <source>
        <strain evidence="8">EXF-13308</strain>
    </source>
</reference>
<feature type="transmembrane region" description="Helical" evidence="6">
    <location>
        <begin position="309"/>
        <end position="328"/>
    </location>
</feature>
<dbReference type="CDD" id="cd17323">
    <property type="entry name" value="MFS_Tpo1_MDR_like"/>
    <property type="match status" value="1"/>
</dbReference>
<feature type="transmembrane region" description="Helical" evidence="6">
    <location>
        <begin position="38"/>
        <end position="59"/>
    </location>
</feature>
<dbReference type="EMBL" id="JANBVO010000022">
    <property type="protein sequence ID" value="KAJ9142407.1"/>
    <property type="molecule type" value="Genomic_DNA"/>
</dbReference>
<feature type="transmembrane region" description="Helical" evidence="6">
    <location>
        <begin position="376"/>
        <end position="399"/>
    </location>
</feature>
<feature type="transmembrane region" description="Helical" evidence="6">
    <location>
        <begin position="193"/>
        <end position="215"/>
    </location>
</feature>
<accession>A0AA38VMZ3</accession>
<dbReference type="GO" id="GO:0022857">
    <property type="term" value="F:transmembrane transporter activity"/>
    <property type="evidence" value="ECO:0007669"/>
    <property type="project" value="InterPro"/>
</dbReference>
<feature type="transmembrane region" description="Helical" evidence="6">
    <location>
        <begin position="420"/>
        <end position="437"/>
    </location>
</feature>
<keyword evidence="3 6" id="KW-0812">Transmembrane</keyword>
<feature type="domain" description="Major facilitator superfamily (MFS) profile" evidence="7">
    <location>
        <begin position="40"/>
        <end position="472"/>
    </location>
</feature>
<dbReference type="InterPro" id="IPR020846">
    <property type="entry name" value="MFS_dom"/>
</dbReference>
<dbReference type="Pfam" id="PF07690">
    <property type="entry name" value="MFS_1"/>
    <property type="match status" value="1"/>
</dbReference>
<comment type="caution">
    <text evidence="8">The sequence shown here is derived from an EMBL/GenBank/DDBJ whole genome shotgun (WGS) entry which is preliminary data.</text>
</comment>
<keyword evidence="9" id="KW-1185">Reference proteome</keyword>